<evidence type="ECO:0000256" key="8">
    <source>
        <dbReference type="ARBA" id="ARBA00023136"/>
    </source>
</evidence>
<dbReference type="GO" id="GO:0072320">
    <property type="term" value="F:volume-sensitive chloride channel activity"/>
    <property type="evidence" value="ECO:0000318"/>
    <property type="project" value="GO_Central"/>
</dbReference>
<gene>
    <name evidence="15" type="ORF">NEMVEDRAFT_v1g244615</name>
</gene>
<dbReference type="InParanoid" id="A7SE28"/>
<keyword evidence="8 13" id="KW-0472">Membrane</keyword>
<dbReference type="EMBL" id="DS469634">
    <property type="protein sequence ID" value="EDO38015.1"/>
    <property type="molecule type" value="Genomic_DNA"/>
</dbReference>
<evidence type="ECO:0000256" key="11">
    <source>
        <dbReference type="ARBA" id="ARBA00023214"/>
    </source>
</evidence>
<evidence type="ECO:0000256" key="6">
    <source>
        <dbReference type="ARBA" id="ARBA00022989"/>
    </source>
</evidence>
<keyword evidence="4" id="KW-1003">Cell membrane</keyword>
<keyword evidence="10" id="KW-0325">Glycoprotein</keyword>
<organism evidence="15 16">
    <name type="scientific">Nematostella vectensis</name>
    <name type="common">Starlet sea anemone</name>
    <dbReference type="NCBI Taxonomy" id="45351"/>
    <lineage>
        <taxon>Eukaryota</taxon>
        <taxon>Metazoa</taxon>
        <taxon>Cnidaria</taxon>
        <taxon>Anthozoa</taxon>
        <taxon>Hexacorallia</taxon>
        <taxon>Actiniaria</taxon>
        <taxon>Edwardsiidae</taxon>
        <taxon>Nematostella</taxon>
    </lineage>
</organism>
<dbReference type="PANTHER" id="PTHR12424">
    <property type="entry name" value="TWEETY-RELATED"/>
    <property type="match status" value="1"/>
</dbReference>
<comment type="function">
    <text evidence="13">Probable chloride channel.</text>
</comment>
<dbReference type="PANTHER" id="PTHR12424:SF8">
    <property type="entry name" value="PROTEIN TWEETY"/>
    <property type="match status" value="1"/>
</dbReference>
<dbReference type="eggNOG" id="KOG4433">
    <property type="taxonomic scope" value="Eukaryota"/>
</dbReference>
<dbReference type="GO" id="GO:0034707">
    <property type="term" value="C:chloride channel complex"/>
    <property type="evidence" value="ECO:0007669"/>
    <property type="project" value="UniProtKB-UniRule"/>
</dbReference>
<keyword evidence="16" id="KW-1185">Reference proteome</keyword>
<reference evidence="15 16" key="1">
    <citation type="journal article" date="2007" name="Science">
        <title>Sea anemone genome reveals ancestral eumetazoan gene repertoire and genomic organization.</title>
        <authorList>
            <person name="Putnam N.H."/>
            <person name="Srivastava M."/>
            <person name="Hellsten U."/>
            <person name="Dirks B."/>
            <person name="Chapman J."/>
            <person name="Salamov A."/>
            <person name="Terry A."/>
            <person name="Shapiro H."/>
            <person name="Lindquist E."/>
            <person name="Kapitonov V.V."/>
            <person name="Jurka J."/>
            <person name="Genikhovich G."/>
            <person name="Grigoriev I.V."/>
            <person name="Lucas S.M."/>
            <person name="Steele R.E."/>
            <person name="Finnerty J.R."/>
            <person name="Technau U."/>
            <person name="Martindale M.Q."/>
            <person name="Rokhsar D.S."/>
        </authorList>
    </citation>
    <scope>NUCLEOTIDE SEQUENCE [LARGE SCALE GENOMIC DNA]</scope>
    <source>
        <strain evidence="16">CH2 X CH6</strain>
    </source>
</reference>
<protein>
    <recommendedName>
        <fullName evidence="13">Protein tweety homolog</fullName>
    </recommendedName>
</protein>
<evidence type="ECO:0000256" key="5">
    <source>
        <dbReference type="ARBA" id="ARBA00022692"/>
    </source>
</evidence>
<evidence type="ECO:0000313" key="16">
    <source>
        <dbReference type="Proteomes" id="UP000001593"/>
    </source>
</evidence>
<evidence type="ECO:0000256" key="1">
    <source>
        <dbReference type="ARBA" id="ARBA00004651"/>
    </source>
</evidence>
<evidence type="ECO:0000256" key="10">
    <source>
        <dbReference type="ARBA" id="ARBA00023180"/>
    </source>
</evidence>
<evidence type="ECO:0000256" key="13">
    <source>
        <dbReference type="RuleBase" id="RU361114"/>
    </source>
</evidence>
<feature type="transmembrane region" description="Helical" evidence="13">
    <location>
        <begin position="248"/>
        <end position="271"/>
    </location>
</feature>
<dbReference type="Proteomes" id="UP000001593">
    <property type="component" value="Unassembled WGS sequence"/>
</dbReference>
<dbReference type="AlphaFoldDB" id="A7SE28"/>
<feature type="compositionally biased region" description="Polar residues" evidence="14">
    <location>
        <begin position="491"/>
        <end position="504"/>
    </location>
</feature>
<feature type="transmembrane region" description="Helical" evidence="13">
    <location>
        <begin position="392"/>
        <end position="413"/>
    </location>
</feature>
<evidence type="ECO:0000256" key="14">
    <source>
        <dbReference type="SAM" id="MobiDB-lite"/>
    </source>
</evidence>
<keyword evidence="11 13" id="KW-0868">Chloride</keyword>
<dbReference type="GO" id="GO:0005229">
    <property type="term" value="F:intracellularly calcium-gated chloride channel activity"/>
    <property type="evidence" value="ECO:0000318"/>
    <property type="project" value="GO_Central"/>
</dbReference>
<feature type="transmembrane region" description="Helical" evidence="13">
    <location>
        <begin position="50"/>
        <end position="81"/>
    </location>
</feature>
<comment type="subcellular location">
    <subcellularLocation>
        <location evidence="1 13">Cell membrane</location>
        <topology evidence="1 13">Multi-pass membrane protein</topology>
    </subcellularLocation>
</comment>
<keyword evidence="5 13" id="KW-0812">Transmembrane</keyword>
<dbReference type="PhylomeDB" id="A7SE28"/>
<evidence type="ECO:0000313" key="15">
    <source>
        <dbReference type="EMBL" id="EDO38015.1"/>
    </source>
</evidence>
<dbReference type="OMA" id="HYYLFCR"/>
<dbReference type="GO" id="GO:0005886">
    <property type="term" value="C:plasma membrane"/>
    <property type="evidence" value="ECO:0000318"/>
    <property type="project" value="GO_Central"/>
</dbReference>
<evidence type="ECO:0000256" key="4">
    <source>
        <dbReference type="ARBA" id="ARBA00022475"/>
    </source>
</evidence>
<feature type="region of interest" description="Disordered" evidence="14">
    <location>
        <begin position="485"/>
        <end position="504"/>
    </location>
</feature>
<dbReference type="InterPro" id="IPR006990">
    <property type="entry name" value="Tweety"/>
</dbReference>
<dbReference type="KEGG" id="nve:5509572"/>
<evidence type="ECO:0000256" key="7">
    <source>
        <dbReference type="ARBA" id="ARBA00023065"/>
    </source>
</evidence>
<proteinExistence type="inferred from homology"/>
<name>A7SE28_NEMVE</name>
<evidence type="ECO:0000256" key="12">
    <source>
        <dbReference type="ARBA" id="ARBA00023303"/>
    </source>
</evidence>
<keyword evidence="9 13" id="KW-0869">Chloride channel</keyword>
<dbReference type="Pfam" id="PF04906">
    <property type="entry name" value="Tweety"/>
    <property type="match status" value="1"/>
</dbReference>
<keyword evidence="6 13" id="KW-1133">Transmembrane helix</keyword>
<sequence>MSKMAGDYCLQEKIPSSLATFYHFLPRANFYFLNTSSTFAPTEDEYQQSLVLYGSAIIVIGSVVSFLLFIHFLVFCAATCCRRPVIRKRPKRLAILAILFCLSTLVCSACLIAAYVFNDKVEQGVNSVTIAIGNVNSTLVDSQMQVASIQNIMVDIRQTVESIKMLPNIPKEGRLALANIETFTITIIDTVGKIKPTTLPDINIYITNAECYRWWTSFGIVSLSALNCLLALYSLLRKCKTGFSIFTMLGTLAYFLNWALIGLQLVASIAMSDLCYDPRRTIDFYLSNKVLPIRNIANYYIDCKKSSDHPYKKFADTAMLELASAEQVVEWLILQVWLPTSSAQQLTTQINSTKTSLDKIETDLKCSAVKQQYDDARCAVCYPVVEGLSQLLLMAMIVSLFLGIVLSLITPIYNKIPHRKPRGQNVFEMCAGRVTSPETPYQSVSVDENSPLVPTAPPPEYQSCPNRDFQFHSCQEDMGPQIPRIPPPRGTHSQPTKEITNVAL</sequence>
<dbReference type="STRING" id="45351.A7SE28"/>
<dbReference type="HOGENOM" id="CLU_541110_0_0_1"/>
<evidence type="ECO:0000256" key="9">
    <source>
        <dbReference type="ARBA" id="ARBA00023173"/>
    </source>
</evidence>
<feature type="transmembrane region" description="Helical" evidence="13">
    <location>
        <begin position="214"/>
        <end position="236"/>
    </location>
</feature>
<accession>A7SE28</accession>
<feature type="transmembrane region" description="Helical" evidence="13">
    <location>
        <begin position="93"/>
        <end position="117"/>
    </location>
</feature>
<keyword evidence="12 13" id="KW-0407">Ion channel</keyword>
<keyword evidence="3 13" id="KW-0813">Transport</keyword>
<comment type="similarity">
    <text evidence="2 13">Belongs to the tweety family.</text>
</comment>
<evidence type="ECO:0000256" key="2">
    <source>
        <dbReference type="ARBA" id="ARBA00009849"/>
    </source>
</evidence>
<keyword evidence="7 13" id="KW-0406">Ion transport</keyword>
<evidence type="ECO:0000256" key="3">
    <source>
        <dbReference type="ARBA" id="ARBA00022448"/>
    </source>
</evidence>